<keyword evidence="5" id="KW-0540">Nuclease</keyword>
<dbReference type="InterPro" id="IPR003615">
    <property type="entry name" value="HNH_nuc"/>
</dbReference>
<dbReference type="Proteomes" id="UP000636811">
    <property type="component" value="Unassembled WGS sequence"/>
</dbReference>
<gene>
    <name evidence="5" type="ORF">IV433_01465</name>
</gene>
<dbReference type="EMBL" id="JADOBI010000001">
    <property type="protein sequence ID" value="MBF7978073.1"/>
    <property type="molecule type" value="Genomic_DNA"/>
</dbReference>
<evidence type="ECO:0000313" key="5">
    <source>
        <dbReference type="EMBL" id="MBF7978073.1"/>
    </source>
</evidence>
<evidence type="ECO:0000256" key="1">
    <source>
        <dbReference type="ARBA" id="ARBA00023015"/>
    </source>
</evidence>
<dbReference type="InterPro" id="IPR016177">
    <property type="entry name" value="DNA-bd_dom_sf"/>
</dbReference>
<dbReference type="Gene3D" id="3.30.730.10">
    <property type="entry name" value="AP2/ERF domain"/>
    <property type="match status" value="1"/>
</dbReference>
<protein>
    <submittedName>
        <fullName evidence="5">HNH endonuclease</fullName>
    </submittedName>
</protein>
<dbReference type="InterPro" id="IPR001471">
    <property type="entry name" value="AP2/ERF_dom"/>
</dbReference>
<proteinExistence type="predicted"/>
<reference evidence="5 6" key="1">
    <citation type="submission" date="2020-11" db="EMBL/GenBank/DDBJ databases">
        <title>Taxonomic investigation of Rahnella strains.</title>
        <authorList>
            <person name="Lee S.D."/>
        </authorList>
    </citation>
    <scope>NUCLEOTIDE SEQUENCE [LARGE SCALE GENOMIC DNA]</scope>
    <source>
        <strain evidence="5 6">SAP-17</strain>
    </source>
</reference>
<evidence type="ECO:0000259" key="4">
    <source>
        <dbReference type="PROSITE" id="PS51032"/>
    </source>
</evidence>
<dbReference type="Gene3D" id="3.90.75.20">
    <property type="match status" value="1"/>
</dbReference>
<evidence type="ECO:0000256" key="3">
    <source>
        <dbReference type="ARBA" id="ARBA00023163"/>
    </source>
</evidence>
<keyword evidence="5" id="KW-0255">Endonuclease</keyword>
<name>A0ABS0DYY9_9GAMM</name>
<keyword evidence="1" id="KW-0805">Transcription regulation</keyword>
<dbReference type="SUPFAM" id="SSF54171">
    <property type="entry name" value="DNA-binding domain"/>
    <property type="match status" value="1"/>
</dbReference>
<accession>A0ABS0DYY9</accession>
<dbReference type="RefSeq" id="WP_195812733.1">
    <property type="nucleotide sequence ID" value="NZ_JADOBI010000001.1"/>
</dbReference>
<dbReference type="SUPFAM" id="SSF54060">
    <property type="entry name" value="His-Me finger endonucleases"/>
    <property type="match status" value="1"/>
</dbReference>
<keyword evidence="3" id="KW-0804">Transcription</keyword>
<dbReference type="InterPro" id="IPR044925">
    <property type="entry name" value="His-Me_finger_sf"/>
</dbReference>
<comment type="caution">
    <text evidence="5">The sequence shown here is derived from an EMBL/GenBank/DDBJ whole genome shotgun (WGS) entry which is preliminary data.</text>
</comment>
<keyword evidence="2" id="KW-0238">DNA-binding</keyword>
<dbReference type="Pfam" id="PF13392">
    <property type="entry name" value="HNH_3"/>
    <property type="match status" value="1"/>
</dbReference>
<dbReference type="InterPro" id="IPR036955">
    <property type="entry name" value="AP2/ERF_dom_sf"/>
</dbReference>
<keyword evidence="6" id="KW-1185">Reference proteome</keyword>
<organism evidence="5 6">
    <name type="scientific">Rahnella laticis</name>
    <dbReference type="NCBI Taxonomy" id="2787622"/>
    <lineage>
        <taxon>Bacteria</taxon>
        <taxon>Pseudomonadati</taxon>
        <taxon>Pseudomonadota</taxon>
        <taxon>Gammaproteobacteria</taxon>
        <taxon>Enterobacterales</taxon>
        <taxon>Yersiniaceae</taxon>
        <taxon>Rahnella</taxon>
    </lineage>
</organism>
<evidence type="ECO:0000313" key="6">
    <source>
        <dbReference type="Proteomes" id="UP000636811"/>
    </source>
</evidence>
<sequence length="174" mass="19291">MKKPVNNVTYEQLVSSVTYDEKTGLFIRASSKGGVAIGSPAGGLHANGYIMMNISNRKVLAHRMAWLWCYGFLPDTEIDHVNGDRIDNRISNLRLVSRCENQMNVLRTKANTSGIKGVCYNKLAGKWQANIQANNERYHLGLFATKEDAGNAYSEAEEKLHGEFAANLRAGRKG</sequence>
<dbReference type="GO" id="GO:0004519">
    <property type="term" value="F:endonuclease activity"/>
    <property type="evidence" value="ECO:0007669"/>
    <property type="project" value="UniProtKB-KW"/>
</dbReference>
<dbReference type="PROSITE" id="PS51032">
    <property type="entry name" value="AP2_ERF"/>
    <property type="match status" value="1"/>
</dbReference>
<evidence type="ECO:0000256" key="2">
    <source>
        <dbReference type="ARBA" id="ARBA00023125"/>
    </source>
</evidence>
<keyword evidence="5" id="KW-0378">Hydrolase</keyword>
<feature type="domain" description="AP2/ERF" evidence="4">
    <location>
        <begin position="114"/>
        <end position="171"/>
    </location>
</feature>